<dbReference type="EMBL" id="FMTP01000010">
    <property type="protein sequence ID" value="SCW95649.1"/>
    <property type="molecule type" value="Genomic_DNA"/>
</dbReference>
<evidence type="ECO:0008006" key="3">
    <source>
        <dbReference type="Google" id="ProtNLM"/>
    </source>
</evidence>
<organism evidence="1 2">
    <name type="scientific">Ancylobacter rudongensis</name>
    <dbReference type="NCBI Taxonomy" id="177413"/>
    <lineage>
        <taxon>Bacteria</taxon>
        <taxon>Pseudomonadati</taxon>
        <taxon>Pseudomonadota</taxon>
        <taxon>Alphaproteobacteria</taxon>
        <taxon>Hyphomicrobiales</taxon>
        <taxon>Xanthobacteraceae</taxon>
        <taxon>Ancylobacter</taxon>
    </lineage>
</organism>
<keyword evidence="2" id="KW-1185">Reference proteome</keyword>
<dbReference type="Proteomes" id="UP000198889">
    <property type="component" value="Unassembled WGS sequence"/>
</dbReference>
<sequence>MIKMKVTGLAPAILRLRNIADTVPSTARKQMTRSAERIVKVAKILVPRDTGLLEESIRIEKSYGTRGRLQIDIVAGGTGEVLRGDGYITLDQYASVVHEHYEDWVIRTNGMGPNTLAKQAANPEHVIGSKFLERAAVAEEPKLERNIIQSILQVTEQ</sequence>
<gene>
    <name evidence="1" type="ORF">SAMN05660859_0077</name>
</gene>
<dbReference type="AlphaFoldDB" id="A0A1G4US77"/>
<dbReference type="STRING" id="177413.SAMN05660859_0077"/>
<evidence type="ECO:0000313" key="1">
    <source>
        <dbReference type="EMBL" id="SCW95649.1"/>
    </source>
</evidence>
<accession>A0A1G4US77</accession>
<name>A0A1G4US77_9HYPH</name>
<evidence type="ECO:0000313" key="2">
    <source>
        <dbReference type="Proteomes" id="UP000198889"/>
    </source>
</evidence>
<reference evidence="2" key="1">
    <citation type="submission" date="2016-10" db="EMBL/GenBank/DDBJ databases">
        <authorList>
            <person name="Varghese N."/>
            <person name="Submissions S."/>
        </authorList>
    </citation>
    <scope>NUCLEOTIDE SEQUENCE [LARGE SCALE GENOMIC DNA]</scope>
    <source>
        <strain evidence="2">CGMCC 1.1761</strain>
    </source>
</reference>
<proteinExistence type="predicted"/>
<protein>
    <recommendedName>
        <fullName evidence="3">Phage protein, HK97 gp10 family</fullName>
    </recommendedName>
</protein>